<dbReference type="PANTHER" id="PTHR43245">
    <property type="entry name" value="BIFUNCTIONAL POLYMYXIN RESISTANCE PROTEIN ARNA"/>
    <property type="match status" value="1"/>
</dbReference>
<sequence length="285" mass="32010">MKILIIGGSRFVGPHVVSLLLRKKHKLTVFNRGGISSKYPQEVRFVKGDRGQGFDKLKEKFDIVIDTCAYVGSQTKKAIEDLKFDYFLHFGTVAAYKKTEIFPLTEESPIGDWPSFGDYGKGKVECEKVLAKSGINYGIIRPAYILGPKNYCDRENFIYSRIKKGIPLVLPGNGLGVAQFVFVDEVARAIVTLAENRIRGAFNVAGNESITLVGLVEEMGKIVGKKPIITLNPKAIGKNFREEEFPFDNENLIVSNNKIKKYGIDFIPLIEGLKRDYKNFYKNTI</sequence>
<gene>
    <name evidence="2" type="ORF">AUK04_00740</name>
</gene>
<reference evidence="2 3" key="1">
    <citation type="journal article" date="2016" name="Environ. Microbiol.">
        <title>Genomic resolution of a cold subsurface aquifer community provides metabolic insights for novel microbes adapted to high CO concentrations.</title>
        <authorList>
            <person name="Probst A.J."/>
            <person name="Castelle C.J."/>
            <person name="Singh A."/>
            <person name="Brown C.T."/>
            <person name="Anantharaman K."/>
            <person name="Sharon I."/>
            <person name="Hug L.A."/>
            <person name="Burstein D."/>
            <person name="Emerson J.B."/>
            <person name="Thomas B.C."/>
            <person name="Banfield J.F."/>
        </authorList>
    </citation>
    <scope>NUCLEOTIDE SEQUENCE [LARGE SCALE GENOMIC DNA]</scope>
    <source>
        <strain evidence="2">CG2_30_33_16</strain>
    </source>
</reference>
<feature type="domain" description="NAD-dependent epimerase/dehydratase" evidence="1">
    <location>
        <begin position="78"/>
        <end position="205"/>
    </location>
</feature>
<protein>
    <recommendedName>
        <fullName evidence="1">NAD-dependent epimerase/dehydratase domain-containing protein</fullName>
    </recommendedName>
</protein>
<dbReference type="InterPro" id="IPR036291">
    <property type="entry name" value="NAD(P)-bd_dom_sf"/>
</dbReference>
<accession>A0A1J5I5B5</accession>
<organism evidence="2 3">
    <name type="scientific">Candidatus Roizmanbacteria bacterium CG2_30_33_16</name>
    <dbReference type="NCBI Taxonomy" id="1805340"/>
    <lineage>
        <taxon>Bacteria</taxon>
        <taxon>Candidatus Roizmaniibacteriota</taxon>
    </lineage>
</organism>
<feature type="domain" description="NAD-dependent epimerase/dehydratase" evidence="1">
    <location>
        <begin position="3"/>
        <end position="73"/>
    </location>
</feature>
<dbReference type="EMBL" id="MNZM01000016">
    <property type="protein sequence ID" value="OIP86400.1"/>
    <property type="molecule type" value="Genomic_DNA"/>
</dbReference>
<dbReference type="Proteomes" id="UP000183758">
    <property type="component" value="Unassembled WGS sequence"/>
</dbReference>
<dbReference type="SUPFAM" id="SSF51735">
    <property type="entry name" value="NAD(P)-binding Rossmann-fold domains"/>
    <property type="match status" value="1"/>
</dbReference>
<evidence type="ECO:0000259" key="1">
    <source>
        <dbReference type="Pfam" id="PF01370"/>
    </source>
</evidence>
<dbReference type="InterPro" id="IPR050177">
    <property type="entry name" value="Lipid_A_modif_metabolic_enz"/>
</dbReference>
<evidence type="ECO:0000313" key="3">
    <source>
        <dbReference type="Proteomes" id="UP000183758"/>
    </source>
</evidence>
<comment type="caution">
    <text evidence="2">The sequence shown here is derived from an EMBL/GenBank/DDBJ whole genome shotgun (WGS) entry which is preliminary data.</text>
</comment>
<name>A0A1J5I5B5_9BACT</name>
<dbReference type="InterPro" id="IPR001509">
    <property type="entry name" value="Epimerase_deHydtase"/>
</dbReference>
<dbReference type="Gene3D" id="3.40.50.720">
    <property type="entry name" value="NAD(P)-binding Rossmann-like Domain"/>
    <property type="match status" value="1"/>
</dbReference>
<dbReference type="Pfam" id="PF01370">
    <property type="entry name" value="Epimerase"/>
    <property type="match status" value="2"/>
</dbReference>
<evidence type="ECO:0000313" key="2">
    <source>
        <dbReference type="EMBL" id="OIP86400.1"/>
    </source>
</evidence>
<dbReference type="AlphaFoldDB" id="A0A1J5I5B5"/>
<proteinExistence type="predicted"/>